<dbReference type="GeneTree" id="ENSGT00990000207475"/>
<dbReference type="InterPro" id="IPR044929">
    <property type="entry name" value="DNA/RNA_non-sp_Endonuclease_sf"/>
</dbReference>
<organism evidence="2 3">
    <name type="scientific">Terrapene triunguis</name>
    <name type="common">Three-toed box turtle</name>
    <dbReference type="NCBI Taxonomy" id="2587831"/>
    <lineage>
        <taxon>Eukaryota</taxon>
        <taxon>Metazoa</taxon>
        <taxon>Chordata</taxon>
        <taxon>Craniata</taxon>
        <taxon>Vertebrata</taxon>
        <taxon>Euteleostomi</taxon>
        <taxon>Archelosauria</taxon>
        <taxon>Testudinata</taxon>
        <taxon>Testudines</taxon>
        <taxon>Cryptodira</taxon>
        <taxon>Durocryptodira</taxon>
        <taxon>Testudinoidea</taxon>
        <taxon>Emydidae</taxon>
        <taxon>Terrapene</taxon>
    </lineage>
</organism>
<name>A0A674JNY0_9SAUR</name>
<reference evidence="2" key="1">
    <citation type="submission" date="2025-08" db="UniProtKB">
        <authorList>
            <consortium name="Ensembl"/>
        </authorList>
    </citation>
    <scope>IDENTIFICATION</scope>
</reference>
<sequence>MGPLALLGFASLWAGLALAELVPTFSKCTRYFYRGIEPQGFDTTNRANICQKYGGTYNFAIFYNESSQIPVWSAYTIDEGNCTDTASETWKVEPQVTSISGGLHCG</sequence>
<reference evidence="2" key="2">
    <citation type="submission" date="2025-09" db="UniProtKB">
        <authorList>
            <consortium name="Ensembl"/>
        </authorList>
    </citation>
    <scope>IDENTIFICATION</scope>
</reference>
<feature type="chain" id="PRO_5025383421" evidence="1">
    <location>
        <begin position="20"/>
        <end position="106"/>
    </location>
</feature>
<keyword evidence="1" id="KW-0732">Signal</keyword>
<dbReference type="InParanoid" id="A0A674JNY0"/>
<dbReference type="InterPro" id="IPR044925">
    <property type="entry name" value="His-Me_finger_sf"/>
</dbReference>
<dbReference type="SUPFAM" id="SSF54060">
    <property type="entry name" value="His-Me finger endonucleases"/>
    <property type="match status" value="1"/>
</dbReference>
<dbReference type="Ensembl" id="ENSTMTT00000023879.1">
    <property type="protein sequence ID" value="ENSTMTP00000023065.1"/>
    <property type="gene ID" value="ENSTMTG00000016820.1"/>
</dbReference>
<keyword evidence="3" id="KW-1185">Reference proteome</keyword>
<dbReference type="PANTHER" id="PTHR21472">
    <property type="entry name" value="ENDONUCLEASE DOMAIN-CONTAINING 1 PROTEIN ENDOD1"/>
    <property type="match status" value="1"/>
</dbReference>
<evidence type="ECO:0000313" key="3">
    <source>
        <dbReference type="Proteomes" id="UP000472274"/>
    </source>
</evidence>
<accession>A0A674JNY0</accession>
<dbReference type="Proteomes" id="UP000472274">
    <property type="component" value="Unplaced"/>
</dbReference>
<evidence type="ECO:0000313" key="2">
    <source>
        <dbReference type="Ensembl" id="ENSTMTP00000023065.1"/>
    </source>
</evidence>
<feature type="signal peptide" evidence="1">
    <location>
        <begin position="1"/>
        <end position="19"/>
    </location>
</feature>
<protein>
    <submittedName>
        <fullName evidence="2">Uncharacterized protein</fullName>
    </submittedName>
</protein>
<dbReference type="InterPro" id="IPR039015">
    <property type="entry name" value="ENDOD1"/>
</dbReference>
<dbReference type="PANTHER" id="PTHR21472:SF7">
    <property type="entry name" value="ENDONUCLEASE G, MITOCHONDRIAL-LIKE ISOFORM X2"/>
    <property type="match status" value="1"/>
</dbReference>
<dbReference type="AlphaFoldDB" id="A0A674JNY0"/>
<dbReference type="Gene3D" id="3.40.570.10">
    <property type="entry name" value="Extracellular Endonuclease, subunit A"/>
    <property type="match status" value="1"/>
</dbReference>
<proteinExistence type="predicted"/>
<evidence type="ECO:0000256" key="1">
    <source>
        <dbReference type="SAM" id="SignalP"/>
    </source>
</evidence>